<comment type="cofactor">
    <cofactor evidence="1 7">
        <name>heme</name>
        <dbReference type="ChEBI" id="CHEBI:30413"/>
    </cofactor>
</comment>
<dbReference type="Pfam" id="PF00067">
    <property type="entry name" value="p450"/>
    <property type="match status" value="1"/>
</dbReference>
<dbReference type="InterPro" id="IPR001128">
    <property type="entry name" value="Cyt_P450"/>
</dbReference>
<evidence type="ECO:0000256" key="2">
    <source>
        <dbReference type="ARBA" id="ARBA00010617"/>
    </source>
</evidence>
<evidence type="ECO:0000256" key="6">
    <source>
        <dbReference type="ARBA" id="ARBA00023033"/>
    </source>
</evidence>
<keyword evidence="6 8" id="KW-0503">Monooxygenase</keyword>
<keyword evidence="5 7" id="KW-0408">Iron</keyword>
<dbReference type="EMBL" id="MU865387">
    <property type="protein sequence ID" value="KAK4224648.1"/>
    <property type="molecule type" value="Genomic_DNA"/>
</dbReference>
<feature type="transmembrane region" description="Helical" evidence="9">
    <location>
        <begin position="17"/>
        <end position="35"/>
    </location>
</feature>
<gene>
    <name evidence="10" type="ORF">QBC38DRAFT_458094</name>
</gene>
<comment type="similarity">
    <text evidence="2 8">Belongs to the cytochrome P450 family.</text>
</comment>
<proteinExistence type="inferred from homology"/>
<evidence type="ECO:0000256" key="5">
    <source>
        <dbReference type="ARBA" id="ARBA00023004"/>
    </source>
</evidence>
<dbReference type="CDD" id="cd11041">
    <property type="entry name" value="CYP503A1-like"/>
    <property type="match status" value="1"/>
</dbReference>
<comment type="caution">
    <text evidence="10">The sequence shown here is derived from an EMBL/GenBank/DDBJ whole genome shotgun (WGS) entry which is preliminary data.</text>
</comment>
<sequence length="509" mass="57867">MALTEALGRVLDTQLPLLLPTLAVLVGIFVLQTLLKRNRLASIPVACEELGNDEKRRQEFLQKAYQVYLDGYKKYKNQIFRIVTSKKDPVIVMPAKHLNELRNLPDDTVSFDGAVAETMHAKYTQLETGHKIVPHVIKSSLTPGLVRLNPSIADEVQECLGKELPPCDDWTSVNINQKLLRIVAVVSGRVFLGAEVARTEEYIDAAINYTLELMNARNAVDSMRPWLRPFLASRLPEIKKLNDRIDRADRLLQPLMAERRKLTDSDEKPDDFLQWILDGQAKYRQYTSAELARVQLGLSFAAIHTTTMTSTNTFYNLAAYPQYIPILRDEIKSVLAQHNGVFTSLALQNMKRLDSFIKESMRLDPPGSASFTRKVTKTFSLSTGEVIPEGVQIEVPAEAICKDPEIFPEPEEFRPWRFYELRESMKGDYEAAQHQFVSIGPTVLTFGWGRHACPGRFFAANELKMIIANALLKFDIKMPGGEEGKRWRNFRFGGQCFPDPTKEIMFKRI</sequence>
<dbReference type="InterPro" id="IPR002403">
    <property type="entry name" value="Cyt_P450_E_grp-IV"/>
</dbReference>
<accession>A0AAN7BK22</accession>
<evidence type="ECO:0000313" key="10">
    <source>
        <dbReference type="EMBL" id="KAK4224648.1"/>
    </source>
</evidence>
<dbReference type="PROSITE" id="PS00086">
    <property type="entry name" value="CYTOCHROME_P450"/>
    <property type="match status" value="1"/>
</dbReference>
<organism evidence="10 11">
    <name type="scientific">Podospora fimiseda</name>
    <dbReference type="NCBI Taxonomy" id="252190"/>
    <lineage>
        <taxon>Eukaryota</taxon>
        <taxon>Fungi</taxon>
        <taxon>Dikarya</taxon>
        <taxon>Ascomycota</taxon>
        <taxon>Pezizomycotina</taxon>
        <taxon>Sordariomycetes</taxon>
        <taxon>Sordariomycetidae</taxon>
        <taxon>Sordariales</taxon>
        <taxon>Podosporaceae</taxon>
        <taxon>Podospora</taxon>
    </lineage>
</organism>
<evidence type="ECO:0000256" key="8">
    <source>
        <dbReference type="RuleBase" id="RU000461"/>
    </source>
</evidence>
<dbReference type="InterPro" id="IPR036396">
    <property type="entry name" value="Cyt_P450_sf"/>
</dbReference>
<dbReference type="Gene3D" id="1.10.630.10">
    <property type="entry name" value="Cytochrome P450"/>
    <property type="match status" value="1"/>
</dbReference>
<keyword evidence="3 7" id="KW-0479">Metal-binding</keyword>
<dbReference type="GO" id="GO:0020037">
    <property type="term" value="F:heme binding"/>
    <property type="evidence" value="ECO:0007669"/>
    <property type="project" value="InterPro"/>
</dbReference>
<reference evidence="10" key="2">
    <citation type="submission" date="2023-05" db="EMBL/GenBank/DDBJ databases">
        <authorList>
            <consortium name="Lawrence Berkeley National Laboratory"/>
            <person name="Steindorff A."/>
            <person name="Hensen N."/>
            <person name="Bonometti L."/>
            <person name="Westerberg I."/>
            <person name="Brannstrom I.O."/>
            <person name="Guillou S."/>
            <person name="Cros-Aarteil S."/>
            <person name="Calhoun S."/>
            <person name="Haridas S."/>
            <person name="Kuo A."/>
            <person name="Mondo S."/>
            <person name="Pangilinan J."/>
            <person name="Riley R."/>
            <person name="Labutti K."/>
            <person name="Andreopoulos B."/>
            <person name="Lipzen A."/>
            <person name="Chen C."/>
            <person name="Yanf M."/>
            <person name="Daum C."/>
            <person name="Ng V."/>
            <person name="Clum A."/>
            <person name="Ohm R."/>
            <person name="Martin F."/>
            <person name="Silar P."/>
            <person name="Natvig D."/>
            <person name="Lalanne C."/>
            <person name="Gautier V."/>
            <person name="Ament-Velasquez S.L."/>
            <person name="Kruys A."/>
            <person name="Hutchinson M.I."/>
            <person name="Powell A.J."/>
            <person name="Barry K."/>
            <person name="Miller A.N."/>
            <person name="Grigoriev I.V."/>
            <person name="Debuchy R."/>
            <person name="Gladieux P."/>
            <person name="Thoren M.H."/>
            <person name="Johannesson H."/>
        </authorList>
    </citation>
    <scope>NUCLEOTIDE SEQUENCE</scope>
    <source>
        <strain evidence="10">CBS 990.96</strain>
    </source>
</reference>
<dbReference type="InterPro" id="IPR017972">
    <property type="entry name" value="Cyt_P450_CS"/>
</dbReference>
<dbReference type="PANTHER" id="PTHR46206">
    <property type="entry name" value="CYTOCHROME P450"/>
    <property type="match status" value="1"/>
</dbReference>
<keyword evidence="9" id="KW-1133">Transmembrane helix</keyword>
<dbReference type="PRINTS" id="PR00465">
    <property type="entry name" value="EP450IV"/>
</dbReference>
<dbReference type="GO" id="GO:0004497">
    <property type="term" value="F:monooxygenase activity"/>
    <property type="evidence" value="ECO:0007669"/>
    <property type="project" value="UniProtKB-KW"/>
</dbReference>
<dbReference type="GO" id="GO:0016705">
    <property type="term" value="F:oxidoreductase activity, acting on paired donors, with incorporation or reduction of molecular oxygen"/>
    <property type="evidence" value="ECO:0007669"/>
    <property type="project" value="InterPro"/>
</dbReference>
<evidence type="ECO:0000256" key="9">
    <source>
        <dbReference type="SAM" id="Phobius"/>
    </source>
</evidence>
<dbReference type="SUPFAM" id="SSF48264">
    <property type="entry name" value="Cytochrome P450"/>
    <property type="match status" value="1"/>
</dbReference>
<keyword evidence="4 8" id="KW-0560">Oxidoreductase</keyword>
<dbReference type="GO" id="GO:0005506">
    <property type="term" value="F:iron ion binding"/>
    <property type="evidence" value="ECO:0007669"/>
    <property type="project" value="InterPro"/>
</dbReference>
<evidence type="ECO:0000256" key="3">
    <source>
        <dbReference type="ARBA" id="ARBA00022723"/>
    </source>
</evidence>
<dbReference type="Proteomes" id="UP001301958">
    <property type="component" value="Unassembled WGS sequence"/>
</dbReference>
<evidence type="ECO:0000256" key="7">
    <source>
        <dbReference type="PIRSR" id="PIRSR602403-1"/>
    </source>
</evidence>
<protein>
    <submittedName>
        <fullName evidence="10">Cytochrome P450 E-class, group IV</fullName>
    </submittedName>
</protein>
<keyword evidence="9" id="KW-0812">Transmembrane</keyword>
<keyword evidence="9" id="KW-0472">Membrane</keyword>
<keyword evidence="7 8" id="KW-0349">Heme</keyword>
<evidence type="ECO:0000256" key="1">
    <source>
        <dbReference type="ARBA" id="ARBA00001971"/>
    </source>
</evidence>
<reference evidence="10" key="1">
    <citation type="journal article" date="2023" name="Mol. Phylogenet. Evol.">
        <title>Genome-scale phylogeny and comparative genomics of the fungal order Sordariales.</title>
        <authorList>
            <person name="Hensen N."/>
            <person name="Bonometti L."/>
            <person name="Westerberg I."/>
            <person name="Brannstrom I.O."/>
            <person name="Guillou S."/>
            <person name="Cros-Aarteil S."/>
            <person name="Calhoun S."/>
            <person name="Haridas S."/>
            <person name="Kuo A."/>
            <person name="Mondo S."/>
            <person name="Pangilinan J."/>
            <person name="Riley R."/>
            <person name="LaButti K."/>
            <person name="Andreopoulos B."/>
            <person name="Lipzen A."/>
            <person name="Chen C."/>
            <person name="Yan M."/>
            <person name="Daum C."/>
            <person name="Ng V."/>
            <person name="Clum A."/>
            <person name="Steindorff A."/>
            <person name="Ohm R.A."/>
            <person name="Martin F."/>
            <person name="Silar P."/>
            <person name="Natvig D.O."/>
            <person name="Lalanne C."/>
            <person name="Gautier V."/>
            <person name="Ament-Velasquez S.L."/>
            <person name="Kruys A."/>
            <person name="Hutchinson M.I."/>
            <person name="Powell A.J."/>
            <person name="Barry K."/>
            <person name="Miller A.N."/>
            <person name="Grigoriev I.V."/>
            <person name="Debuchy R."/>
            <person name="Gladieux P."/>
            <person name="Hiltunen Thoren M."/>
            <person name="Johannesson H."/>
        </authorList>
    </citation>
    <scope>NUCLEOTIDE SEQUENCE</scope>
    <source>
        <strain evidence="10">CBS 990.96</strain>
    </source>
</reference>
<evidence type="ECO:0000256" key="4">
    <source>
        <dbReference type="ARBA" id="ARBA00023002"/>
    </source>
</evidence>
<dbReference type="AlphaFoldDB" id="A0AAN7BK22"/>
<keyword evidence="11" id="KW-1185">Reference proteome</keyword>
<dbReference type="PANTHER" id="PTHR46206:SF7">
    <property type="entry name" value="P450, PUTATIVE (EUROFUNG)-RELATED"/>
    <property type="match status" value="1"/>
</dbReference>
<evidence type="ECO:0000313" key="11">
    <source>
        <dbReference type="Proteomes" id="UP001301958"/>
    </source>
</evidence>
<name>A0AAN7BK22_9PEZI</name>
<feature type="binding site" description="axial binding residue" evidence="7">
    <location>
        <position position="453"/>
    </location>
    <ligand>
        <name>heme</name>
        <dbReference type="ChEBI" id="CHEBI:30413"/>
    </ligand>
    <ligandPart>
        <name>Fe</name>
        <dbReference type="ChEBI" id="CHEBI:18248"/>
    </ligandPart>
</feature>